<sequence>MYYSKRTLLIIFVIFIAIVAIGSIIALEWVNRDSYRTNNLICTTKSEAYIAPRKLYMDGGLVLDLKSGRITLHYDVTTDTKEKRLFFVISASANCAERV</sequence>
<protein>
    <recommendedName>
        <fullName evidence="4">Periplasmic protein</fullName>
    </recommendedName>
</protein>
<proteinExistence type="predicted"/>
<keyword evidence="1" id="KW-0472">Membrane</keyword>
<organism evidence="2 3">
    <name type="scientific">Salmonella enterica</name>
    <name type="common">Salmonella choleraesuis</name>
    <dbReference type="NCBI Taxonomy" id="28901"/>
    <lineage>
        <taxon>Bacteria</taxon>
        <taxon>Pseudomonadati</taxon>
        <taxon>Pseudomonadota</taxon>
        <taxon>Gammaproteobacteria</taxon>
        <taxon>Enterobacterales</taxon>
        <taxon>Enterobacteriaceae</taxon>
        <taxon>Salmonella</taxon>
    </lineage>
</organism>
<dbReference type="EMBL" id="CP014051">
    <property type="protein sequence ID" value="AVH82185.1"/>
    <property type="molecule type" value="Genomic_DNA"/>
</dbReference>
<dbReference type="RefSeq" id="WP_010988972.1">
    <property type="nucleotide sequence ID" value="NZ_CP014051.2"/>
</dbReference>
<dbReference type="Proteomes" id="UP000055793">
    <property type="component" value="Chromosome"/>
</dbReference>
<accession>A0A3F3CG94</accession>
<evidence type="ECO:0000313" key="3">
    <source>
        <dbReference type="Proteomes" id="UP000055793"/>
    </source>
</evidence>
<dbReference type="AlphaFoldDB" id="A0A3F3CG94"/>
<evidence type="ECO:0008006" key="4">
    <source>
        <dbReference type="Google" id="ProtNLM"/>
    </source>
</evidence>
<gene>
    <name evidence="2" type="ORF">AL463_24245</name>
</gene>
<keyword evidence="1" id="KW-1133">Transmembrane helix</keyword>
<feature type="transmembrane region" description="Helical" evidence="1">
    <location>
        <begin position="7"/>
        <end position="30"/>
    </location>
</feature>
<evidence type="ECO:0000256" key="1">
    <source>
        <dbReference type="SAM" id="Phobius"/>
    </source>
</evidence>
<reference evidence="3" key="1">
    <citation type="submission" date="2015-12" db="EMBL/GenBank/DDBJ databases">
        <title>FDA database for Regulatory Grade Microbial Sequences (FDA-ARGOS): Supporting development and validation of Infectious Disease Dx tests.</title>
        <authorList>
            <person name="Pirone C."/>
            <person name="Hoffmann M."/>
            <person name="Muruvanda T."/>
            <person name="Allard M."/>
            <person name="Evans P."/>
            <person name="Tallon L."/>
            <person name="Sadzewicz L."/>
            <person name="Sengamalay N."/>
            <person name="Ott S."/>
            <person name="Godinez A."/>
            <person name="Nagaraj S."/>
            <person name="Nadendla S."/>
            <person name="Sichtig H."/>
        </authorList>
    </citation>
    <scope>NUCLEOTIDE SEQUENCE [LARGE SCALE GENOMIC DNA]</scope>
    <source>
        <strain evidence="3">LT2</strain>
    </source>
</reference>
<evidence type="ECO:0000313" key="2">
    <source>
        <dbReference type="EMBL" id="AVH82185.1"/>
    </source>
</evidence>
<name>A0A3F3CG94_SALER</name>
<keyword evidence="1" id="KW-0812">Transmembrane</keyword>